<dbReference type="Proteomes" id="UP000708208">
    <property type="component" value="Unassembled WGS sequence"/>
</dbReference>
<protein>
    <recommendedName>
        <fullName evidence="1">EF-hand domain-containing protein</fullName>
    </recommendedName>
</protein>
<dbReference type="Pfam" id="PF00036">
    <property type="entry name" value="EF-hand_1"/>
    <property type="match status" value="1"/>
</dbReference>
<evidence type="ECO:0000313" key="2">
    <source>
        <dbReference type="EMBL" id="CAG7821772.1"/>
    </source>
</evidence>
<dbReference type="InterPro" id="IPR002048">
    <property type="entry name" value="EF_hand_dom"/>
</dbReference>
<dbReference type="GO" id="GO:0005509">
    <property type="term" value="F:calcium ion binding"/>
    <property type="evidence" value="ECO:0007669"/>
    <property type="project" value="InterPro"/>
</dbReference>
<dbReference type="PROSITE" id="PS50222">
    <property type="entry name" value="EF_HAND_2"/>
    <property type="match status" value="1"/>
</dbReference>
<comment type="caution">
    <text evidence="2">The sequence shown here is derived from an EMBL/GenBank/DDBJ whole genome shotgun (WGS) entry which is preliminary data.</text>
</comment>
<sequence length="29" mass="3384">EMINEADLDGDGSVDQDEFYRIMKKTSLY</sequence>
<proteinExistence type="predicted"/>
<gene>
    <name evidence="2" type="ORF">AFUS01_LOCUS32086</name>
</gene>
<dbReference type="AlphaFoldDB" id="A0A8J2PG35"/>
<dbReference type="PROSITE" id="PS00018">
    <property type="entry name" value="EF_HAND_1"/>
    <property type="match status" value="1"/>
</dbReference>
<reference evidence="2" key="1">
    <citation type="submission" date="2021-06" db="EMBL/GenBank/DDBJ databases">
        <authorList>
            <person name="Hodson N. C."/>
            <person name="Mongue J. A."/>
            <person name="Jaron S. K."/>
        </authorList>
    </citation>
    <scope>NUCLEOTIDE SEQUENCE</scope>
</reference>
<evidence type="ECO:0000313" key="3">
    <source>
        <dbReference type="Proteomes" id="UP000708208"/>
    </source>
</evidence>
<evidence type="ECO:0000259" key="1">
    <source>
        <dbReference type="PROSITE" id="PS50222"/>
    </source>
</evidence>
<accession>A0A8J2PG35</accession>
<feature type="non-terminal residue" evidence="2">
    <location>
        <position position="1"/>
    </location>
</feature>
<feature type="domain" description="EF-hand" evidence="1">
    <location>
        <begin position="1"/>
        <end position="29"/>
    </location>
</feature>
<dbReference type="EMBL" id="CAJVCH010520467">
    <property type="protein sequence ID" value="CAG7821772.1"/>
    <property type="molecule type" value="Genomic_DNA"/>
</dbReference>
<dbReference type="InterPro" id="IPR018247">
    <property type="entry name" value="EF_Hand_1_Ca_BS"/>
</dbReference>
<name>A0A8J2PG35_9HEXA</name>
<organism evidence="2 3">
    <name type="scientific">Allacma fusca</name>
    <dbReference type="NCBI Taxonomy" id="39272"/>
    <lineage>
        <taxon>Eukaryota</taxon>
        <taxon>Metazoa</taxon>
        <taxon>Ecdysozoa</taxon>
        <taxon>Arthropoda</taxon>
        <taxon>Hexapoda</taxon>
        <taxon>Collembola</taxon>
        <taxon>Symphypleona</taxon>
        <taxon>Sminthuridae</taxon>
        <taxon>Allacma</taxon>
    </lineage>
</organism>
<keyword evidence="3" id="KW-1185">Reference proteome</keyword>